<protein>
    <submittedName>
        <fullName evidence="4">Ribosome assembly RNA-binding protein YhbY</fullName>
    </submittedName>
</protein>
<dbReference type="SMART" id="SM01103">
    <property type="entry name" value="CRS1_YhbY"/>
    <property type="match status" value="1"/>
</dbReference>
<gene>
    <name evidence="4" type="primary">yhbY</name>
    <name evidence="4" type="ORF">ICT70_01060</name>
</gene>
<evidence type="ECO:0000259" key="3">
    <source>
        <dbReference type="PROSITE" id="PS51295"/>
    </source>
</evidence>
<dbReference type="InterPro" id="IPR051925">
    <property type="entry name" value="RNA-binding_domain"/>
</dbReference>
<dbReference type="PANTHER" id="PTHR40065:SF3">
    <property type="entry name" value="RNA-BINDING PROTEIN YHBY"/>
    <property type="match status" value="1"/>
</dbReference>
<accession>A0A8J6UHG0</accession>
<dbReference type="SUPFAM" id="SSF75471">
    <property type="entry name" value="YhbY-like"/>
    <property type="match status" value="1"/>
</dbReference>
<evidence type="ECO:0000256" key="1">
    <source>
        <dbReference type="ARBA" id="ARBA00022884"/>
    </source>
</evidence>
<evidence type="ECO:0000256" key="2">
    <source>
        <dbReference type="PROSITE-ProRule" id="PRU00626"/>
    </source>
</evidence>
<keyword evidence="1 2" id="KW-0694">RNA-binding</keyword>
<dbReference type="Pfam" id="PF01985">
    <property type="entry name" value="CRS1_YhbY"/>
    <property type="match status" value="1"/>
</dbReference>
<proteinExistence type="predicted"/>
<dbReference type="InterPro" id="IPR035920">
    <property type="entry name" value="YhbY-like_sf"/>
</dbReference>
<dbReference type="InterPro" id="IPR001890">
    <property type="entry name" value="RNA-binding_CRM"/>
</dbReference>
<dbReference type="PROSITE" id="PS51295">
    <property type="entry name" value="CRM"/>
    <property type="match status" value="1"/>
</dbReference>
<keyword evidence="5" id="KW-1185">Reference proteome</keyword>
<evidence type="ECO:0000313" key="5">
    <source>
        <dbReference type="Proteomes" id="UP000632828"/>
    </source>
</evidence>
<dbReference type="RefSeq" id="WP_191153527.1">
    <property type="nucleotide sequence ID" value="NZ_JACWUN010000001.1"/>
</dbReference>
<dbReference type="AlphaFoldDB" id="A0A8J6UHG0"/>
<name>A0A8J6UHG0_9BACT</name>
<sequence>MKLTGKQARYLRGLGHHLQAIVMIGKDELTDRVVAATDEALTSHELIKVKLQDGCLSDRREIASELAQATSSSVAQVLGRTFLLYRRHPENPQISLPKP</sequence>
<dbReference type="Proteomes" id="UP000632828">
    <property type="component" value="Unassembled WGS sequence"/>
</dbReference>
<reference evidence="4" key="1">
    <citation type="submission" date="2020-09" db="EMBL/GenBank/DDBJ databases">
        <title>Pelobacter alkaliphilus sp. nov., a novel anaerobic arsenate-reducing bacterium from terrestrial mud volcano.</title>
        <authorList>
            <person name="Khomyakova M.A."/>
            <person name="Merkel A.Y."/>
            <person name="Slobodkin A.I."/>
        </authorList>
    </citation>
    <scope>NUCLEOTIDE SEQUENCE</scope>
    <source>
        <strain evidence="4">M08fum</strain>
    </source>
</reference>
<organism evidence="4 5">
    <name type="scientific">Pelovirga terrestris</name>
    <dbReference type="NCBI Taxonomy" id="2771352"/>
    <lineage>
        <taxon>Bacteria</taxon>
        <taxon>Pseudomonadati</taxon>
        <taxon>Thermodesulfobacteriota</taxon>
        <taxon>Desulfuromonadia</taxon>
        <taxon>Geobacterales</taxon>
        <taxon>Geobacteraceae</taxon>
        <taxon>Pelovirga</taxon>
    </lineage>
</organism>
<dbReference type="InterPro" id="IPR017924">
    <property type="entry name" value="RNA-binding_YhbY"/>
</dbReference>
<comment type="caution">
    <text evidence="4">The sequence shown here is derived from an EMBL/GenBank/DDBJ whole genome shotgun (WGS) entry which is preliminary data.</text>
</comment>
<dbReference type="NCBIfam" id="TIGR00253">
    <property type="entry name" value="RNA_bind_YhbY"/>
    <property type="match status" value="1"/>
</dbReference>
<dbReference type="GO" id="GO:0003723">
    <property type="term" value="F:RNA binding"/>
    <property type="evidence" value="ECO:0007669"/>
    <property type="project" value="UniProtKB-UniRule"/>
</dbReference>
<feature type="domain" description="CRM" evidence="3">
    <location>
        <begin position="1"/>
        <end position="97"/>
    </location>
</feature>
<dbReference type="Gene3D" id="3.30.110.60">
    <property type="entry name" value="YhbY-like"/>
    <property type="match status" value="1"/>
</dbReference>
<evidence type="ECO:0000313" key="4">
    <source>
        <dbReference type="EMBL" id="MBD1399255.1"/>
    </source>
</evidence>
<dbReference type="EMBL" id="JACWUN010000001">
    <property type="protein sequence ID" value="MBD1399255.1"/>
    <property type="molecule type" value="Genomic_DNA"/>
</dbReference>
<dbReference type="PANTHER" id="PTHR40065">
    <property type="entry name" value="RNA-BINDING PROTEIN YHBY"/>
    <property type="match status" value="1"/>
</dbReference>